<dbReference type="Pfam" id="PF02386">
    <property type="entry name" value="TrkH"/>
    <property type="match status" value="1"/>
</dbReference>
<feature type="transmembrane region" description="Helical" evidence="8">
    <location>
        <begin position="583"/>
        <end position="603"/>
    </location>
</feature>
<keyword evidence="2" id="KW-0813">Transport</keyword>
<dbReference type="AlphaFoldDB" id="A0AAD7V441"/>
<sequence>MGVRILEAVRRAIATFWENHVHFIELHYLYIGFMIFLSSGLYYCQPGTSWNYIDALFTATTGVTNTGLNVIDMSALSTFQILIMLFNSFITSHVAVSYIVLVVRKHYFSKRFEDILLFNKARRMREESRRRQRQQRKHQQQSTSSVVIRPLDTHIGKRRSAAITLSASSAIIDPQQHRRSSLNSIASSPVRGVHDRNTPRRHRSASTWMTSHNEIRAFFQDLRQEQNKLMDQREQQININLNNDSSNTVLDDTTTTNNLDQLEKQMTRAVHPYDHKVNNSGSSSTVHDNKEQQGIAFAGNIEQQREMARRRLEQERRFEELMEKIRRDVPLTETLVDTSEDEDEDNDSFFEDIMRQPIDKSQLTRQQRYRIGGAEYMALDILSRLVPAYYLGFIIISSFCFRGYIACSDYAQQVLSTSNANAPVDPWLFSFFFGVSALNNLGLTLLDASVSPFQNAPFPLLVAITLILVGNTAYAILLRFIIWALYKITPRTKPMRREGLRYLLDHPRRCYTLLFPSTQTWWLLIIVVTITVVEVICFLALDFWLPVLQELPWGSRVLDGIFQSVATRNAGFTVLPLSHLNPGTQLVFIVAMYISVYPVAISMRNSNVYQERALGIYRGDDEESMVFTDNDLKGPAPFIKLRRHPTINSVMTQSRKIRQPDFFVLTQIQRQLTSDICWVIVGVFCICIIESATMMSSTAITMATVIYECVSAFANVGGSIGYPDTNTSQAAQYRTLSKLVIILLMYRGRHRGLPSAIDRAVLLPSEQLEQHELEDQMFKRRNTSFTSGRSPSLGNFVFYTRSSTL</sequence>
<keyword evidence="4 8" id="KW-1133">Transmembrane helix</keyword>
<evidence type="ECO:0000256" key="3">
    <source>
        <dbReference type="ARBA" id="ARBA00022692"/>
    </source>
</evidence>
<feature type="transmembrane region" description="Helical" evidence="8">
    <location>
        <begin position="458"/>
        <end position="486"/>
    </location>
</feature>
<dbReference type="Proteomes" id="UP001234581">
    <property type="component" value="Unassembled WGS sequence"/>
</dbReference>
<feature type="transmembrane region" description="Helical" evidence="8">
    <location>
        <begin position="676"/>
        <end position="695"/>
    </location>
</feature>
<reference evidence="9 10" key="1">
    <citation type="submission" date="2023-03" db="EMBL/GenBank/DDBJ databases">
        <title>Genome sequence of Lichtheimia ornata CBS 291.66.</title>
        <authorList>
            <person name="Mohabir J.T."/>
            <person name="Shea T.P."/>
            <person name="Kurbessoian T."/>
            <person name="Berby B."/>
            <person name="Fontaine J."/>
            <person name="Livny J."/>
            <person name="Gnirke A."/>
            <person name="Stajich J.E."/>
            <person name="Cuomo C.A."/>
        </authorList>
    </citation>
    <scope>NUCLEOTIDE SEQUENCE [LARGE SCALE GENOMIC DNA]</scope>
    <source>
        <strain evidence="9">CBS 291.66</strain>
    </source>
</reference>
<dbReference type="EMBL" id="JARTCD010000021">
    <property type="protein sequence ID" value="KAJ8658929.1"/>
    <property type="molecule type" value="Genomic_DNA"/>
</dbReference>
<evidence type="ECO:0000256" key="7">
    <source>
        <dbReference type="SAM" id="MobiDB-lite"/>
    </source>
</evidence>
<keyword evidence="10" id="KW-1185">Reference proteome</keyword>
<evidence type="ECO:0008006" key="11">
    <source>
        <dbReference type="Google" id="ProtNLM"/>
    </source>
</evidence>
<keyword evidence="6 8" id="KW-0472">Membrane</keyword>
<dbReference type="InterPro" id="IPR003445">
    <property type="entry name" value="Cat_transpt"/>
</dbReference>
<evidence type="ECO:0000313" key="10">
    <source>
        <dbReference type="Proteomes" id="UP001234581"/>
    </source>
</evidence>
<dbReference type="PANTHER" id="PTHR31064">
    <property type="entry name" value="POTASSIUM TRANSPORT PROTEIN DDB_G0292412-RELATED"/>
    <property type="match status" value="1"/>
</dbReference>
<evidence type="ECO:0000256" key="2">
    <source>
        <dbReference type="ARBA" id="ARBA00022448"/>
    </source>
</evidence>
<keyword evidence="3 8" id="KW-0812">Transmembrane</keyword>
<organism evidence="9 10">
    <name type="scientific">Lichtheimia ornata</name>
    <dbReference type="NCBI Taxonomy" id="688661"/>
    <lineage>
        <taxon>Eukaryota</taxon>
        <taxon>Fungi</taxon>
        <taxon>Fungi incertae sedis</taxon>
        <taxon>Mucoromycota</taxon>
        <taxon>Mucoromycotina</taxon>
        <taxon>Mucoromycetes</taxon>
        <taxon>Mucorales</taxon>
        <taxon>Lichtheimiaceae</taxon>
        <taxon>Lichtheimia</taxon>
    </lineage>
</organism>
<evidence type="ECO:0000256" key="4">
    <source>
        <dbReference type="ARBA" id="ARBA00022989"/>
    </source>
</evidence>
<evidence type="ECO:0000256" key="5">
    <source>
        <dbReference type="ARBA" id="ARBA00023065"/>
    </source>
</evidence>
<evidence type="ECO:0000313" key="9">
    <source>
        <dbReference type="EMBL" id="KAJ8658929.1"/>
    </source>
</evidence>
<dbReference type="InterPro" id="IPR051143">
    <property type="entry name" value="TrkH_K-transport"/>
</dbReference>
<proteinExistence type="predicted"/>
<gene>
    <name evidence="9" type="ORF">O0I10_005311</name>
</gene>
<dbReference type="GO" id="GO:0005886">
    <property type="term" value="C:plasma membrane"/>
    <property type="evidence" value="ECO:0007669"/>
    <property type="project" value="TreeGrafter"/>
</dbReference>
<name>A0AAD7V441_9FUNG</name>
<dbReference type="GeneID" id="83212724"/>
<feature type="region of interest" description="Disordered" evidence="7">
    <location>
        <begin position="188"/>
        <end position="207"/>
    </location>
</feature>
<protein>
    <recommendedName>
        <fullName evidence="11">Potassium transport protein</fullName>
    </recommendedName>
</protein>
<dbReference type="PANTHER" id="PTHR31064:SF30">
    <property type="entry name" value="HIGH-AFFINITY POTASSIUM TRANSPORT PROTEIN-RELATED"/>
    <property type="match status" value="1"/>
</dbReference>
<evidence type="ECO:0000256" key="8">
    <source>
        <dbReference type="SAM" id="Phobius"/>
    </source>
</evidence>
<dbReference type="RefSeq" id="XP_058343842.1">
    <property type="nucleotide sequence ID" value="XM_058485356.1"/>
</dbReference>
<accession>A0AAD7V441</accession>
<keyword evidence="5" id="KW-0406">Ion transport</keyword>
<evidence type="ECO:0000256" key="6">
    <source>
        <dbReference type="ARBA" id="ARBA00023136"/>
    </source>
</evidence>
<comment type="caution">
    <text evidence="9">The sequence shown here is derived from an EMBL/GenBank/DDBJ whole genome shotgun (WGS) entry which is preliminary data.</text>
</comment>
<feature type="transmembrane region" description="Helical" evidence="8">
    <location>
        <begin position="21"/>
        <end position="43"/>
    </location>
</feature>
<feature type="transmembrane region" description="Helical" evidence="8">
    <location>
        <begin position="426"/>
        <end position="446"/>
    </location>
</feature>
<comment type="subcellular location">
    <subcellularLocation>
        <location evidence="1">Membrane</location>
        <topology evidence="1">Multi-pass membrane protein</topology>
    </subcellularLocation>
</comment>
<dbReference type="GO" id="GO:0030007">
    <property type="term" value="P:intracellular potassium ion homeostasis"/>
    <property type="evidence" value="ECO:0007669"/>
    <property type="project" value="TreeGrafter"/>
</dbReference>
<dbReference type="GO" id="GO:1990573">
    <property type="term" value="P:potassium ion import across plasma membrane"/>
    <property type="evidence" value="ECO:0007669"/>
    <property type="project" value="TreeGrafter"/>
</dbReference>
<feature type="transmembrane region" description="Helical" evidence="8">
    <location>
        <begin position="81"/>
        <end position="103"/>
    </location>
</feature>
<dbReference type="GO" id="GO:0140107">
    <property type="term" value="F:high-affinity potassium ion transmembrane transporter activity"/>
    <property type="evidence" value="ECO:0007669"/>
    <property type="project" value="TreeGrafter"/>
</dbReference>
<feature type="transmembrane region" description="Helical" evidence="8">
    <location>
        <begin position="521"/>
        <end position="545"/>
    </location>
</feature>
<evidence type="ECO:0000256" key="1">
    <source>
        <dbReference type="ARBA" id="ARBA00004141"/>
    </source>
</evidence>